<comment type="caution">
    <text evidence="3">The sequence shown here is derived from an EMBL/GenBank/DDBJ whole genome shotgun (WGS) entry which is preliminary data.</text>
</comment>
<feature type="chain" id="PRO_5040904321" evidence="2">
    <location>
        <begin position="44"/>
        <end position="222"/>
    </location>
</feature>
<feature type="signal peptide" evidence="2">
    <location>
        <begin position="1"/>
        <end position="43"/>
    </location>
</feature>
<dbReference type="OrthoDB" id="10495445at2759"/>
<dbReference type="AlphaFoldDB" id="A0A9W7ADD0"/>
<accession>A0A9W7ADD0</accession>
<organism evidence="3 4">
    <name type="scientific">Triparma retinervis</name>
    <dbReference type="NCBI Taxonomy" id="2557542"/>
    <lineage>
        <taxon>Eukaryota</taxon>
        <taxon>Sar</taxon>
        <taxon>Stramenopiles</taxon>
        <taxon>Ochrophyta</taxon>
        <taxon>Bolidophyceae</taxon>
        <taxon>Parmales</taxon>
        <taxon>Triparmaceae</taxon>
        <taxon>Triparma</taxon>
    </lineage>
</organism>
<reference evidence="3" key="1">
    <citation type="submission" date="2022-07" db="EMBL/GenBank/DDBJ databases">
        <title>Genome analysis of Parmales, a sister group of diatoms, reveals the evolutionary specialization of diatoms from phago-mixotrophs to photoautotrophs.</title>
        <authorList>
            <person name="Ban H."/>
            <person name="Sato S."/>
            <person name="Yoshikawa S."/>
            <person name="Kazumasa Y."/>
            <person name="Nakamura Y."/>
            <person name="Ichinomiya M."/>
            <person name="Saitoh K."/>
            <person name="Sato N."/>
            <person name="Blanc-Mathieu R."/>
            <person name="Endo H."/>
            <person name="Kuwata A."/>
            <person name="Ogata H."/>
        </authorList>
    </citation>
    <scope>NUCLEOTIDE SEQUENCE</scope>
</reference>
<dbReference type="EMBL" id="BRXZ01001333">
    <property type="protein sequence ID" value="GMH68551.1"/>
    <property type="molecule type" value="Genomic_DNA"/>
</dbReference>
<evidence type="ECO:0000256" key="1">
    <source>
        <dbReference type="SAM" id="MobiDB-lite"/>
    </source>
</evidence>
<feature type="region of interest" description="Disordered" evidence="1">
    <location>
        <begin position="162"/>
        <end position="185"/>
    </location>
</feature>
<sequence>MGDCVCLHSYSRSTSGPTFSCRLALAHSAGALLILSLAAVVGADWACEAVGVVLPPAGADAAKEYRFGFAAGGSSILAVSQVIGDPLSTSLYDVSSFSSVAAPSVSECFAPTSSAVLMSGGIGRGKRWCLAGGGDFLAAVVGGEGDFEEELQMTTLHRSVQGVKVEHDSKRRKSSPPSSPSHFSSLPKVHEFEITSMCISGCDSLIATGDSFGAVYVHGSVS</sequence>
<evidence type="ECO:0000313" key="4">
    <source>
        <dbReference type="Proteomes" id="UP001165082"/>
    </source>
</evidence>
<dbReference type="Proteomes" id="UP001165082">
    <property type="component" value="Unassembled WGS sequence"/>
</dbReference>
<name>A0A9W7ADD0_9STRA</name>
<evidence type="ECO:0000313" key="3">
    <source>
        <dbReference type="EMBL" id="GMH68551.1"/>
    </source>
</evidence>
<keyword evidence="2" id="KW-0732">Signal</keyword>
<protein>
    <submittedName>
        <fullName evidence="3">Uncharacterized protein</fullName>
    </submittedName>
</protein>
<proteinExistence type="predicted"/>
<evidence type="ECO:0000256" key="2">
    <source>
        <dbReference type="SAM" id="SignalP"/>
    </source>
</evidence>
<gene>
    <name evidence="3" type="ORF">TrRE_jg3827</name>
</gene>
<keyword evidence="4" id="KW-1185">Reference proteome</keyword>